<sequence>MSLPRLPTSNVEVSFVSAPIQPLDPSQIKNEKLRSQLHAIERELKDWWISRKLLRERNLGLYNLFQRHNFTGLSINQPNLPDVERVMWNDLVQGKPDLEDSLSLDAREMKVDLYTKVFKQAADLENPCRIPGVMYLRCLGDTLGESQSARTSTCLNAFSSFDACRKGLLQQQATAMK</sequence>
<feature type="non-terminal residue" evidence="1">
    <location>
        <position position="177"/>
    </location>
</feature>
<dbReference type="EMBL" id="MIGC01001432">
    <property type="protein sequence ID" value="PHJ22876.1"/>
    <property type="molecule type" value="Genomic_DNA"/>
</dbReference>
<dbReference type="Proteomes" id="UP000221165">
    <property type="component" value="Unassembled WGS sequence"/>
</dbReference>
<dbReference type="AlphaFoldDB" id="A0A2C6L666"/>
<dbReference type="GeneID" id="94426682"/>
<dbReference type="VEuPathDB" id="ToxoDB:CSUI_003273"/>
<organism evidence="1 2">
    <name type="scientific">Cystoisospora suis</name>
    <dbReference type="NCBI Taxonomy" id="483139"/>
    <lineage>
        <taxon>Eukaryota</taxon>
        <taxon>Sar</taxon>
        <taxon>Alveolata</taxon>
        <taxon>Apicomplexa</taxon>
        <taxon>Conoidasida</taxon>
        <taxon>Coccidia</taxon>
        <taxon>Eucoccidiorida</taxon>
        <taxon>Eimeriorina</taxon>
        <taxon>Sarcocystidae</taxon>
        <taxon>Cystoisospora</taxon>
    </lineage>
</organism>
<gene>
    <name evidence="1" type="ORF">CSUI_003273</name>
</gene>
<evidence type="ECO:0000313" key="1">
    <source>
        <dbReference type="EMBL" id="PHJ22876.1"/>
    </source>
</evidence>
<proteinExistence type="predicted"/>
<name>A0A2C6L666_9APIC</name>
<comment type="caution">
    <text evidence="1">The sequence shown here is derived from an EMBL/GenBank/DDBJ whole genome shotgun (WGS) entry which is preliminary data.</text>
</comment>
<dbReference type="RefSeq" id="XP_067924553.1">
    <property type="nucleotide sequence ID" value="XM_068063471.1"/>
</dbReference>
<dbReference type="OrthoDB" id="427429at2759"/>
<keyword evidence="2" id="KW-1185">Reference proteome</keyword>
<accession>A0A2C6L666</accession>
<reference evidence="1 2" key="1">
    <citation type="journal article" date="2017" name="Int. J. Parasitol.">
        <title>The genome of the protozoan parasite Cystoisospora suis and a reverse vaccinology approach to identify vaccine candidates.</title>
        <authorList>
            <person name="Palmieri N."/>
            <person name="Shrestha A."/>
            <person name="Ruttkowski B."/>
            <person name="Beck T."/>
            <person name="Vogl C."/>
            <person name="Tomley F."/>
            <person name="Blake D.P."/>
            <person name="Joachim A."/>
        </authorList>
    </citation>
    <scope>NUCLEOTIDE SEQUENCE [LARGE SCALE GENOMIC DNA]</scope>
    <source>
        <strain evidence="1 2">Wien I</strain>
    </source>
</reference>
<evidence type="ECO:0000313" key="2">
    <source>
        <dbReference type="Proteomes" id="UP000221165"/>
    </source>
</evidence>
<protein>
    <submittedName>
        <fullName evidence="1">Myosin heavy chain</fullName>
    </submittedName>
</protein>